<proteinExistence type="predicted"/>
<dbReference type="SUPFAM" id="SSF54593">
    <property type="entry name" value="Glyoxalase/Bleomycin resistance protein/Dihydroxybiphenyl dioxygenase"/>
    <property type="match status" value="1"/>
</dbReference>
<reference evidence="2 3" key="1">
    <citation type="submission" date="2016-10" db="EMBL/GenBank/DDBJ databases">
        <authorList>
            <person name="de Groot N.N."/>
        </authorList>
    </citation>
    <scope>NUCLEOTIDE SEQUENCE [LARGE SCALE GENOMIC DNA]</scope>
    <source>
        <strain evidence="2 3">DSM 45610</strain>
    </source>
</reference>
<dbReference type="PANTHER" id="PTHR36437">
    <property type="entry name" value="GLYOXALASE/BLEOMYCIN RESISTANCE PROTEIN/DIOXYGENASE"/>
    <property type="match status" value="1"/>
</dbReference>
<dbReference type="AlphaFoldDB" id="A0A1H2S9T9"/>
<dbReference type="Pfam" id="PF00903">
    <property type="entry name" value="Glyoxalase"/>
    <property type="match status" value="1"/>
</dbReference>
<dbReference type="EMBL" id="FNNQ01000002">
    <property type="protein sequence ID" value="SDW27759.1"/>
    <property type="molecule type" value="Genomic_DNA"/>
</dbReference>
<dbReference type="GO" id="GO:0051213">
    <property type="term" value="F:dioxygenase activity"/>
    <property type="evidence" value="ECO:0007669"/>
    <property type="project" value="UniProtKB-KW"/>
</dbReference>
<keyword evidence="3" id="KW-1185">Reference proteome</keyword>
<evidence type="ECO:0000313" key="2">
    <source>
        <dbReference type="EMBL" id="SDW27759.1"/>
    </source>
</evidence>
<dbReference type="Proteomes" id="UP000198534">
    <property type="component" value="Unassembled WGS sequence"/>
</dbReference>
<dbReference type="InterPro" id="IPR004360">
    <property type="entry name" value="Glyas_Fos-R_dOase_dom"/>
</dbReference>
<gene>
    <name evidence="2" type="ORF">SAMN05444487_102131</name>
</gene>
<accession>A0A1H2S9T9</accession>
<keyword evidence="2" id="KW-0223">Dioxygenase</keyword>
<feature type="domain" description="Glyoxalase/fosfomycin resistance/dioxygenase" evidence="1">
    <location>
        <begin position="23"/>
        <end position="76"/>
    </location>
</feature>
<protein>
    <submittedName>
        <fullName evidence="2">Glyoxalase/Bleomycin resistance protein/Dioxygenase superfamily protein</fullName>
    </submittedName>
</protein>
<organism evidence="2 3">
    <name type="scientific">Marininema mesophilum</name>
    <dbReference type="NCBI Taxonomy" id="1048340"/>
    <lineage>
        <taxon>Bacteria</taxon>
        <taxon>Bacillati</taxon>
        <taxon>Bacillota</taxon>
        <taxon>Bacilli</taxon>
        <taxon>Bacillales</taxon>
        <taxon>Thermoactinomycetaceae</taxon>
        <taxon>Marininema</taxon>
    </lineage>
</organism>
<evidence type="ECO:0000259" key="1">
    <source>
        <dbReference type="Pfam" id="PF00903"/>
    </source>
</evidence>
<keyword evidence="2" id="KW-0560">Oxidoreductase</keyword>
<sequence length="91" mass="10635">MHGNRSSSGQDIEGRRSTPMLNKLAHVCIVVRDYDEAIQWYTEKLELELRSDNPFGNGYRWVTLGARHHTRILRLFFINQGLGKKIAEWHV</sequence>
<dbReference type="InterPro" id="IPR029068">
    <property type="entry name" value="Glyas_Bleomycin-R_OHBP_Dase"/>
</dbReference>
<dbReference type="STRING" id="1048340.SAMN05444487_102131"/>
<dbReference type="Gene3D" id="3.10.180.10">
    <property type="entry name" value="2,3-Dihydroxybiphenyl 1,2-Dioxygenase, domain 1"/>
    <property type="match status" value="1"/>
</dbReference>
<name>A0A1H2S9T9_9BACL</name>
<dbReference type="PANTHER" id="PTHR36437:SF2">
    <property type="entry name" value="GLYOXALASE_BLEOMYCIN RESISTANCE PROTEIN_DIOXYGENASE"/>
    <property type="match status" value="1"/>
</dbReference>
<evidence type="ECO:0000313" key="3">
    <source>
        <dbReference type="Proteomes" id="UP000198534"/>
    </source>
</evidence>